<comment type="caution">
    <text evidence="1">The sequence shown here is derived from an EMBL/GenBank/DDBJ whole genome shotgun (WGS) entry which is preliminary data.</text>
</comment>
<dbReference type="AlphaFoldDB" id="A0A542DNV9"/>
<proteinExistence type="predicted"/>
<reference evidence="1 2" key="1">
    <citation type="submission" date="2019-06" db="EMBL/GenBank/DDBJ databases">
        <title>Sequencing the genomes of 1000 actinobacteria strains.</title>
        <authorList>
            <person name="Klenk H.-P."/>
        </authorList>
    </citation>
    <scope>NUCLEOTIDE SEQUENCE [LARGE SCALE GENOMIC DNA]</scope>
    <source>
        <strain evidence="1 2">DSM 45679</strain>
    </source>
</reference>
<name>A0A542DNV9_AMYCI</name>
<evidence type="ECO:0008006" key="3">
    <source>
        <dbReference type="Google" id="ProtNLM"/>
    </source>
</evidence>
<evidence type="ECO:0000313" key="2">
    <source>
        <dbReference type="Proteomes" id="UP000320876"/>
    </source>
</evidence>
<dbReference type="Proteomes" id="UP000320876">
    <property type="component" value="Unassembled WGS sequence"/>
</dbReference>
<accession>A0A542DNV9</accession>
<keyword evidence="2" id="KW-1185">Reference proteome</keyword>
<gene>
    <name evidence="1" type="ORF">FB471_4589</name>
</gene>
<evidence type="ECO:0000313" key="1">
    <source>
        <dbReference type="EMBL" id="TQJ04780.1"/>
    </source>
</evidence>
<dbReference type="RefSeq" id="WP_246076525.1">
    <property type="nucleotide sequence ID" value="NZ_VFML01000001.1"/>
</dbReference>
<dbReference type="EMBL" id="VFML01000001">
    <property type="protein sequence ID" value="TQJ04780.1"/>
    <property type="molecule type" value="Genomic_DNA"/>
</dbReference>
<sequence>MTSTDSATAEDPAMAAIAKAVTRGRTGDPGGARDALLELWRTVSHHGDPLHLCTLAHYLADLHEDPAEALAWDIRALDAADRLADDRAQRHHPSLRVRGFYPSLHLNIADNYRRLGSFAAARKHLAAAEEFLDALPADDYGRTVRTAITEVGAAVRARSTLARTGTANSGT</sequence>
<protein>
    <recommendedName>
        <fullName evidence="3">Tetratricopeptide repeat protein</fullName>
    </recommendedName>
</protein>
<organism evidence="1 2">
    <name type="scientific">Amycolatopsis cihanbeyliensis</name>
    <dbReference type="NCBI Taxonomy" id="1128664"/>
    <lineage>
        <taxon>Bacteria</taxon>
        <taxon>Bacillati</taxon>
        <taxon>Actinomycetota</taxon>
        <taxon>Actinomycetes</taxon>
        <taxon>Pseudonocardiales</taxon>
        <taxon>Pseudonocardiaceae</taxon>
        <taxon>Amycolatopsis</taxon>
    </lineage>
</organism>